<comment type="caution">
    <text evidence="1">The sequence shown here is derived from an EMBL/GenBank/DDBJ whole genome shotgun (WGS) entry which is preliminary data.</text>
</comment>
<gene>
    <name evidence="1" type="ORF">T4A_3327</name>
</gene>
<reference evidence="1 2" key="1">
    <citation type="submission" date="2015-01" db="EMBL/GenBank/DDBJ databases">
        <title>Evolution of Trichinella species and genotypes.</title>
        <authorList>
            <person name="Korhonen P.K."/>
            <person name="Edoardo P."/>
            <person name="Giuseppe L.R."/>
            <person name="Gasser R.B."/>
        </authorList>
    </citation>
    <scope>NUCLEOTIDE SEQUENCE [LARGE SCALE GENOMIC DNA]</scope>
    <source>
        <strain evidence="1">ISS13</strain>
    </source>
</reference>
<dbReference type="Proteomes" id="UP000054632">
    <property type="component" value="Unassembled WGS sequence"/>
</dbReference>
<name>A0A0V1E3F9_TRIPS</name>
<organism evidence="1 2">
    <name type="scientific">Trichinella pseudospiralis</name>
    <name type="common">Parasitic roundworm</name>
    <dbReference type="NCBI Taxonomy" id="6337"/>
    <lineage>
        <taxon>Eukaryota</taxon>
        <taxon>Metazoa</taxon>
        <taxon>Ecdysozoa</taxon>
        <taxon>Nematoda</taxon>
        <taxon>Enoplea</taxon>
        <taxon>Dorylaimia</taxon>
        <taxon>Trichinellida</taxon>
        <taxon>Trichinellidae</taxon>
        <taxon>Trichinella</taxon>
    </lineage>
</organism>
<proteinExistence type="predicted"/>
<accession>A0A0V1E3F9</accession>
<evidence type="ECO:0000313" key="2">
    <source>
        <dbReference type="Proteomes" id="UP000054632"/>
    </source>
</evidence>
<dbReference type="EMBL" id="JYDR01000116">
    <property type="protein sequence ID" value="KRY68244.1"/>
    <property type="molecule type" value="Genomic_DNA"/>
</dbReference>
<evidence type="ECO:0000313" key="1">
    <source>
        <dbReference type="EMBL" id="KRY68244.1"/>
    </source>
</evidence>
<dbReference type="AlphaFoldDB" id="A0A0V1E3F9"/>
<protein>
    <submittedName>
        <fullName evidence="1">Uncharacterized protein</fullName>
    </submittedName>
</protein>
<sequence length="79" mass="9104">MRLICHRSGALSQNPGLKHNRAKDLPFAQRGYQSNTQAAIFTYIELPILIYEVQHTYVSVFMFTNYGLLEAVIRTTRDD</sequence>